<dbReference type="Pfam" id="PF00389">
    <property type="entry name" value="2-Hacid_dh"/>
    <property type="match status" value="1"/>
</dbReference>
<dbReference type="OrthoDB" id="298012at2759"/>
<dbReference type="Pfam" id="PF02826">
    <property type="entry name" value="2-Hacid_dh_C"/>
    <property type="match status" value="1"/>
</dbReference>
<dbReference type="GO" id="GO:0008465">
    <property type="term" value="F:hydroxypyruvate reductase (NADH) activity"/>
    <property type="evidence" value="ECO:0007669"/>
    <property type="project" value="TreeGrafter"/>
</dbReference>
<dbReference type="EMBL" id="JAIWYP010000008">
    <property type="protein sequence ID" value="KAH3790227.1"/>
    <property type="molecule type" value="Genomic_DNA"/>
</dbReference>
<reference evidence="6" key="2">
    <citation type="submission" date="2020-11" db="EMBL/GenBank/DDBJ databases">
        <authorList>
            <person name="McCartney M.A."/>
            <person name="Auch B."/>
            <person name="Kono T."/>
            <person name="Mallez S."/>
            <person name="Becker A."/>
            <person name="Gohl D.M."/>
            <person name="Silverstein K.A.T."/>
            <person name="Koren S."/>
            <person name="Bechman K.B."/>
            <person name="Herman A."/>
            <person name="Abrahante J.E."/>
            <person name="Garbe J."/>
        </authorList>
    </citation>
    <scope>NUCLEOTIDE SEQUENCE</scope>
    <source>
        <strain evidence="6">Duluth1</strain>
        <tissue evidence="6">Whole animal</tissue>
    </source>
</reference>
<dbReference type="InterPro" id="IPR029753">
    <property type="entry name" value="D-isomer_DH_CS"/>
</dbReference>
<dbReference type="SUPFAM" id="SSF51735">
    <property type="entry name" value="NAD(P)-binding Rossmann-fold domains"/>
    <property type="match status" value="1"/>
</dbReference>
<evidence type="ECO:0000259" key="4">
    <source>
        <dbReference type="Pfam" id="PF00389"/>
    </source>
</evidence>
<evidence type="ECO:0000256" key="3">
    <source>
        <dbReference type="RuleBase" id="RU003719"/>
    </source>
</evidence>
<proteinExistence type="inferred from homology"/>
<dbReference type="Gene3D" id="3.40.50.720">
    <property type="entry name" value="NAD(P)-binding Rossmann-like Domain"/>
    <property type="match status" value="2"/>
</dbReference>
<evidence type="ECO:0000256" key="2">
    <source>
        <dbReference type="ARBA" id="ARBA00073306"/>
    </source>
</evidence>
<feature type="domain" description="D-isomer specific 2-hydroxyacid dehydrogenase catalytic" evidence="4">
    <location>
        <begin position="6"/>
        <end position="310"/>
    </location>
</feature>
<name>A0A9D4F1R7_DREPO</name>
<dbReference type="SUPFAM" id="SSF52283">
    <property type="entry name" value="Formate/glycerate dehydrogenase catalytic domain-like"/>
    <property type="match status" value="1"/>
</dbReference>
<keyword evidence="7" id="KW-1185">Reference proteome</keyword>
<reference evidence="6" key="1">
    <citation type="journal article" date="2019" name="bioRxiv">
        <title>The Genome of the Zebra Mussel, Dreissena polymorpha: A Resource for Invasive Species Research.</title>
        <authorList>
            <person name="McCartney M.A."/>
            <person name="Auch B."/>
            <person name="Kono T."/>
            <person name="Mallez S."/>
            <person name="Zhang Y."/>
            <person name="Obille A."/>
            <person name="Becker A."/>
            <person name="Abrahante J.E."/>
            <person name="Garbe J."/>
            <person name="Badalamenti J.P."/>
            <person name="Herman A."/>
            <person name="Mangelson H."/>
            <person name="Liachko I."/>
            <person name="Sullivan S."/>
            <person name="Sone E.D."/>
            <person name="Koren S."/>
            <person name="Silverstein K.A.T."/>
            <person name="Beckman K.B."/>
            <person name="Gohl D.M."/>
        </authorList>
    </citation>
    <scope>NUCLEOTIDE SEQUENCE</scope>
    <source>
        <strain evidence="6">Duluth1</strain>
        <tissue evidence="6">Whole animal</tissue>
    </source>
</reference>
<dbReference type="CDD" id="cd05301">
    <property type="entry name" value="GDH"/>
    <property type="match status" value="1"/>
</dbReference>
<dbReference type="PROSITE" id="PS00671">
    <property type="entry name" value="D_2_HYDROXYACID_DH_3"/>
    <property type="match status" value="1"/>
</dbReference>
<dbReference type="Proteomes" id="UP000828390">
    <property type="component" value="Unassembled WGS sequence"/>
</dbReference>
<dbReference type="InterPro" id="IPR050223">
    <property type="entry name" value="D-isomer_2-hydroxyacid_DH"/>
</dbReference>
<accession>A0A9D4F1R7</accession>
<dbReference type="InterPro" id="IPR006140">
    <property type="entry name" value="D-isomer_DH_NAD-bd"/>
</dbReference>
<evidence type="ECO:0000256" key="1">
    <source>
        <dbReference type="ARBA" id="ARBA00023002"/>
    </source>
</evidence>
<sequence length="311" mass="33821">MTKPKVIVTRRVPEEGLQILREKCTVHVWDSDDIMPRDELLKRVHGSEGLFCTINDVIDREVLDAAGSSLKVIGTMSVGNDHINVHECKRRQICVATTPDVASDSAAELSVALLLITTRRLAEGLAALKSGTSGSWKPMWLLGNVSMGKTLGIFGFGRVGFGIARRMKPFGVHKILYTDLIDVTYAEGIASRVSFDELLAQSDIICICCAVTAQTVGIFNKNAFSKMKNTAVLINTARGQIINQEDLYDALQNNVIGAAGLDVTVPEPLPLDHPLMTCNRCVILPHMGTNTVEARMAMCVNTAKNIVAMLD</sequence>
<dbReference type="PROSITE" id="PS00065">
    <property type="entry name" value="D_2_HYDROXYACID_DH_1"/>
    <property type="match status" value="1"/>
</dbReference>
<comment type="caution">
    <text evidence="6">The sequence shown here is derived from an EMBL/GenBank/DDBJ whole genome shotgun (WGS) entry which is preliminary data.</text>
</comment>
<dbReference type="PANTHER" id="PTHR10996:SF277">
    <property type="entry name" value="GLYOXYLATE REDUCTASE_HYDROXYPYRUVATE REDUCTASE"/>
    <property type="match status" value="1"/>
</dbReference>
<feature type="domain" description="D-isomer specific 2-hydroxyacid dehydrogenase NAD-binding" evidence="5">
    <location>
        <begin position="111"/>
        <end position="288"/>
    </location>
</feature>
<organism evidence="6 7">
    <name type="scientific">Dreissena polymorpha</name>
    <name type="common">Zebra mussel</name>
    <name type="synonym">Mytilus polymorpha</name>
    <dbReference type="NCBI Taxonomy" id="45954"/>
    <lineage>
        <taxon>Eukaryota</taxon>
        <taxon>Metazoa</taxon>
        <taxon>Spiralia</taxon>
        <taxon>Lophotrochozoa</taxon>
        <taxon>Mollusca</taxon>
        <taxon>Bivalvia</taxon>
        <taxon>Autobranchia</taxon>
        <taxon>Heteroconchia</taxon>
        <taxon>Euheterodonta</taxon>
        <taxon>Imparidentia</taxon>
        <taxon>Neoheterodontei</taxon>
        <taxon>Myida</taxon>
        <taxon>Dreissenoidea</taxon>
        <taxon>Dreissenidae</taxon>
        <taxon>Dreissena</taxon>
    </lineage>
</organism>
<dbReference type="GO" id="GO:0030267">
    <property type="term" value="F:glyoxylate reductase (NADPH) activity"/>
    <property type="evidence" value="ECO:0007669"/>
    <property type="project" value="TreeGrafter"/>
</dbReference>
<dbReference type="GO" id="GO:0005829">
    <property type="term" value="C:cytosol"/>
    <property type="evidence" value="ECO:0007669"/>
    <property type="project" value="TreeGrafter"/>
</dbReference>
<evidence type="ECO:0000259" key="5">
    <source>
        <dbReference type="Pfam" id="PF02826"/>
    </source>
</evidence>
<dbReference type="GO" id="GO:0051287">
    <property type="term" value="F:NAD binding"/>
    <property type="evidence" value="ECO:0007669"/>
    <property type="project" value="InterPro"/>
</dbReference>
<evidence type="ECO:0000313" key="6">
    <source>
        <dbReference type="EMBL" id="KAH3790227.1"/>
    </source>
</evidence>
<dbReference type="PANTHER" id="PTHR10996">
    <property type="entry name" value="2-HYDROXYACID DEHYDROGENASE-RELATED"/>
    <property type="match status" value="1"/>
</dbReference>
<keyword evidence="1 3" id="KW-0560">Oxidoreductase</keyword>
<evidence type="ECO:0000313" key="7">
    <source>
        <dbReference type="Proteomes" id="UP000828390"/>
    </source>
</evidence>
<dbReference type="AlphaFoldDB" id="A0A9D4F1R7"/>
<protein>
    <recommendedName>
        <fullName evidence="2">Glyoxylate reductase/hydroxypyruvate reductase</fullName>
    </recommendedName>
</protein>
<comment type="similarity">
    <text evidence="3">Belongs to the D-isomer specific 2-hydroxyacid dehydrogenase family.</text>
</comment>
<dbReference type="InterPro" id="IPR029752">
    <property type="entry name" value="D-isomer_DH_CS1"/>
</dbReference>
<gene>
    <name evidence="6" type="ORF">DPMN_168423</name>
</gene>
<dbReference type="InterPro" id="IPR036291">
    <property type="entry name" value="NAD(P)-bd_dom_sf"/>
</dbReference>
<dbReference type="InterPro" id="IPR006139">
    <property type="entry name" value="D-isomer_2_OHA_DH_cat_dom"/>
</dbReference>
<dbReference type="FunFam" id="3.40.50.720:FF:000026">
    <property type="entry name" value="Glyoxylate/hydroxypyruvate reductase B"/>
    <property type="match status" value="1"/>
</dbReference>